<name>A0A934QBL9_9MICO</name>
<evidence type="ECO:0000256" key="4">
    <source>
        <dbReference type="RuleBase" id="RU004508"/>
    </source>
</evidence>
<dbReference type="PANTHER" id="PTHR30244:SF34">
    <property type="entry name" value="DTDP-4-AMINO-4,6-DIDEOXYGALACTOSE TRANSAMINASE"/>
    <property type="match status" value="1"/>
</dbReference>
<dbReference type="InterPro" id="IPR000653">
    <property type="entry name" value="DegT/StrS_aminotransferase"/>
</dbReference>
<dbReference type="Gene3D" id="3.40.640.10">
    <property type="entry name" value="Type I PLP-dependent aspartate aminotransferase-like (Major domain)"/>
    <property type="match status" value="1"/>
</dbReference>
<keyword evidence="5" id="KW-0032">Aminotransferase</keyword>
<dbReference type="SUPFAM" id="SSF53383">
    <property type="entry name" value="PLP-dependent transferases"/>
    <property type="match status" value="1"/>
</dbReference>
<evidence type="ECO:0000256" key="3">
    <source>
        <dbReference type="PIRSR" id="PIRSR000390-2"/>
    </source>
</evidence>
<sequence length="371" mass="39752">MSQLEFIPPARPLIGDEEREAVDRVLRSGMIAQGPEVAAFEQEFAAHFVDGRETVAVNSGTSGQHLGLLAAGVGPGDEVIVPSFTFAATGNSVALTGATPVFVDIEPDTFTLDPEAVRAAITPRTKGVMPVHLYGHPFMVDELSAVAAEAGIAIYEDAAQAHGASWNGRKVGTLGDFAMFSLYPTKNMTSGEGGMVSCANAEIARNVRLLRNQGMETQYANEVVGFNARMTDIHAAIGRVQLTKVDNWTAQRQRNAAALDEGLADLDGVVTPVVRDGAVHVYHQYTIRVDAAERDRIREALKDEHRVGSGVYYPIPNHRLPSLARFAEGLHLPETERAASEVLSLPVHPSLTQVDLDRIVTAMHAVMGAGA</sequence>
<comment type="similarity">
    <text evidence="4">Belongs to the DegT/DnrJ/EryC1 family.</text>
</comment>
<dbReference type="Pfam" id="PF01041">
    <property type="entry name" value="DegT_DnrJ_EryC1"/>
    <property type="match status" value="1"/>
</dbReference>
<protein>
    <submittedName>
        <fullName evidence="5">DegT/DnrJ/EryC1/StrS family aminotransferase</fullName>
    </submittedName>
</protein>
<dbReference type="Gene3D" id="3.90.1150.10">
    <property type="entry name" value="Aspartate Aminotransferase, domain 1"/>
    <property type="match status" value="1"/>
</dbReference>
<dbReference type="PANTHER" id="PTHR30244">
    <property type="entry name" value="TRANSAMINASE"/>
    <property type="match status" value="1"/>
</dbReference>
<dbReference type="Proteomes" id="UP000618733">
    <property type="component" value="Unassembled WGS sequence"/>
</dbReference>
<keyword evidence="6" id="KW-1185">Reference proteome</keyword>
<organism evidence="5 6">
    <name type="scientific">Leucobacter edaphi</name>
    <dbReference type="NCBI Taxonomy" id="2796472"/>
    <lineage>
        <taxon>Bacteria</taxon>
        <taxon>Bacillati</taxon>
        <taxon>Actinomycetota</taxon>
        <taxon>Actinomycetes</taxon>
        <taxon>Micrococcales</taxon>
        <taxon>Microbacteriaceae</taxon>
        <taxon>Leucobacter</taxon>
    </lineage>
</organism>
<evidence type="ECO:0000313" key="6">
    <source>
        <dbReference type="Proteomes" id="UP000618733"/>
    </source>
</evidence>
<gene>
    <name evidence="5" type="ORF">JD292_06045</name>
</gene>
<comment type="cofactor">
    <cofactor evidence="1">
        <name>pyridoxal 5'-phosphate</name>
        <dbReference type="ChEBI" id="CHEBI:597326"/>
    </cofactor>
</comment>
<dbReference type="InterPro" id="IPR015424">
    <property type="entry name" value="PyrdxlP-dep_Trfase"/>
</dbReference>
<dbReference type="CDD" id="cd00616">
    <property type="entry name" value="AHBA_syn"/>
    <property type="match status" value="1"/>
</dbReference>
<dbReference type="InterPro" id="IPR015421">
    <property type="entry name" value="PyrdxlP-dep_Trfase_major"/>
</dbReference>
<evidence type="ECO:0000313" key="5">
    <source>
        <dbReference type="EMBL" id="MBK0421631.1"/>
    </source>
</evidence>
<proteinExistence type="inferred from homology"/>
<dbReference type="GO" id="GO:0008483">
    <property type="term" value="F:transaminase activity"/>
    <property type="evidence" value="ECO:0007669"/>
    <property type="project" value="UniProtKB-KW"/>
</dbReference>
<feature type="active site" description="Proton acceptor" evidence="2">
    <location>
        <position position="186"/>
    </location>
</feature>
<dbReference type="PIRSF" id="PIRSF000390">
    <property type="entry name" value="PLP_StrS"/>
    <property type="match status" value="1"/>
</dbReference>
<reference evidence="5" key="1">
    <citation type="submission" date="2020-12" db="EMBL/GenBank/DDBJ databases">
        <title>Leucobacter sp. CAS2, isolated from Chromium sludge.</title>
        <authorList>
            <person name="Xu Z."/>
        </authorList>
    </citation>
    <scope>NUCLEOTIDE SEQUENCE</scope>
    <source>
        <strain evidence="5">CSA2</strain>
    </source>
</reference>
<dbReference type="GO" id="GO:0000271">
    <property type="term" value="P:polysaccharide biosynthetic process"/>
    <property type="evidence" value="ECO:0007669"/>
    <property type="project" value="TreeGrafter"/>
</dbReference>
<evidence type="ECO:0000256" key="2">
    <source>
        <dbReference type="PIRSR" id="PIRSR000390-1"/>
    </source>
</evidence>
<dbReference type="RefSeq" id="WP_200131839.1">
    <property type="nucleotide sequence ID" value="NZ_JAEHOI010000005.1"/>
</dbReference>
<comment type="caution">
    <text evidence="5">The sequence shown here is derived from an EMBL/GenBank/DDBJ whole genome shotgun (WGS) entry which is preliminary data.</text>
</comment>
<dbReference type="EMBL" id="JAEHOI010000005">
    <property type="protein sequence ID" value="MBK0421631.1"/>
    <property type="molecule type" value="Genomic_DNA"/>
</dbReference>
<keyword evidence="3 4" id="KW-0663">Pyridoxal phosphate</keyword>
<dbReference type="AlphaFoldDB" id="A0A934QBL9"/>
<keyword evidence="5" id="KW-0808">Transferase</keyword>
<evidence type="ECO:0000256" key="1">
    <source>
        <dbReference type="ARBA" id="ARBA00001933"/>
    </source>
</evidence>
<accession>A0A934QBL9</accession>
<feature type="modified residue" description="N6-(pyridoxal phosphate)lysine" evidence="3">
    <location>
        <position position="186"/>
    </location>
</feature>
<dbReference type="InterPro" id="IPR015422">
    <property type="entry name" value="PyrdxlP-dep_Trfase_small"/>
</dbReference>
<dbReference type="GO" id="GO:0030170">
    <property type="term" value="F:pyridoxal phosphate binding"/>
    <property type="evidence" value="ECO:0007669"/>
    <property type="project" value="TreeGrafter"/>
</dbReference>